<dbReference type="Proteomes" id="UP001066276">
    <property type="component" value="Chromosome 5"/>
</dbReference>
<evidence type="ECO:0000256" key="1">
    <source>
        <dbReference type="SAM" id="MobiDB-lite"/>
    </source>
</evidence>
<dbReference type="AlphaFoldDB" id="A0AAV7RI52"/>
<evidence type="ECO:0000313" key="2">
    <source>
        <dbReference type="EMBL" id="KAJ1151196.1"/>
    </source>
</evidence>
<organism evidence="2 3">
    <name type="scientific">Pleurodeles waltl</name>
    <name type="common">Iberian ribbed newt</name>
    <dbReference type="NCBI Taxonomy" id="8319"/>
    <lineage>
        <taxon>Eukaryota</taxon>
        <taxon>Metazoa</taxon>
        <taxon>Chordata</taxon>
        <taxon>Craniata</taxon>
        <taxon>Vertebrata</taxon>
        <taxon>Euteleostomi</taxon>
        <taxon>Amphibia</taxon>
        <taxon>Batrachia</taxon>
        <taxon>Caudata</taxon>
        <taxon>Salamandroidea</taxon>
        <taxon>Salamandridae</taxon>
        <taxon>Pleurodelinae</taxon>
        <taxon>Pleurodeles</taxon>
    </lineage>
</organism>
<feature type="region of interest" description="Disordered" evidence="1">
    <location>
        <begin position="1"/>
        <end position="31"/>
    </location>
</feature>
<comment type="caution">
    <text evidence="2">The sequence shown here is derived from an EMBL/GenBank/DDBJ whole genome shotgun (WGS) entry which is preliminary data.</text>
</comment>
<feature type="region of interest" description="Disordered" evidence="1">
    <location>
        <begin position="134"/>
        <end position="186"/>
    </location>
</feature>
<keyword evidence="3" id="KW-1185">Reference proteome</keyword>
<proteinExistence type="predicted"/>
<reference evidence="2" key="1">
    <citation type="journal article" date="2022" name="bioRxiv">
        <title>Sequencing and chromosome-scale assembly of the giantPleurodeles waltlgenome.</title>
        <authorList>
            <person name="Brown T."/>
            <person name="Elewa A."/>
            <person name="Iarovenko S."/>
            <person name="Subramanian E."/>
            <person name="Araus A.J."/>
            <person name="Petzold A."/>
            <person name="Susuki M."/>
            <person name="Suzuki K.-i.T."/>
            <person name="Hayashi T."/>
            <person name="Toyoda A."/>
            <person name="Oliveira C."/>
            <person name="Osipova E."/>
            <person name="Leigh N.D."/>
            <person name="Simon A."/>
            <person name="Yun M.H."/>
        </authorList>
    </citation>
    <scope>NUCLEOTIDE SEQUENCE</scope>
    <source>
        <strain evidence="2">20211129_DDA</strain>
        <tissue evidence="2">Liver</tissue>
    </source>
</reference>
<evidence type="ECO:0000313" key="3">
    <source>
        <dbReference type="Proteomes" id="UP001066276"/>
    </source>
</evidence>
<accession>A0AAV7RI52</accession>
<dbReference type="EMBL" id="JANPWB010000009">
    <property type="protein sequence ID" value="KAJ1151196.1"/>
    <property type="molecule type" value="Genomic_DNA"/>
</dbReference>
<name>A0AAV7RI52_PLEWA</name>
<sequence length="186" mass="20305">MPPNTLCFRNATNRGRDPASIGYKHGQPDVRPTLPFRSPFLNGRHFRELGHRPEAPLEPAAAFLDPPALGRHPVAPPRCATRGLCGLSPLSQSDAIKGRGYVSPLVRRSPLHRIPSPQSFANRRAYALREQGDIPQSAGPTASPDREESPELGPGPVRPTATAPLPQHHRFKFIPPQLSGGFRSCR</sequence>
<protein>
    <submittedName>
        <fullName evidence="2">Uncharacterized protein</fullName>
    </submittedName>
</protein>
<gene>
    <name evidence="2" type="ORF">NDU88_003983</name>
</gene>